<accession>A0AAD4BXZ2</accession>
<reference evidence="2" key="1">
    <citation type="submission" date="2019-10" db="EMBL/GenBank/DDBJ databases">
        <authorList>
            <consortium name="DOE Joint Genome Institute"/>
            <person name="Kuo A."/>
            <person name="Miyauchi S."/>
            <person name="Kiss E."/>
            <person name="Drula E."/>
            <person name="Kohler A."/>
            <person name="Sanchez-Garcia M."/>
            <person name="Andreopoulos B."/>
            <person name="Barry K.W."/>
            <person name="Bonito G."/>
            <person name="Buee M."/>
            <person name="Carver A."/>
            <person name="Chen C."/>
            <person name="Cichocki N."/>
            <person name="Clum A."/>
            <person name="Culley D."/>
            <person name="Crous P.W."/>
            <person name="Fauchery L."/>
            <person name="Girlanda M."/>
            <person name="Hayes R."/>
            <person name="Keri Z."/>
            <person name="LaButti K."/>
            <person name="Lipzen A."/>
            <person name="Lombard V."/>
            <person name="Magnuson J."/>
            <person name="Maillard F."/>
            <person name="Morin E."/>
            <person name="Murat C."/>
            <person name="Nolan M."/>
            <person name="Ohm R."/>
            <person name="Pangilinan J."/>
            <person name="Pereira M."/>
            <person name="Perotto S."/>
            <person name="Peter M."/>
            <person name="Riley R."/>
            <person name="Sitrit Y."/>
            <person name="Stielow B."/>
            <person name="Szollosi G."/>
            <person name="Zifcakova L."/>
            <person name="Stursova M."/>
            <person name="Spatafora J.W."/>
            <person name="Tedersoo L."/>
            <person name="Vaario L.-M."/>
            <person name="Yamada A."/>
            <person name="Yan M."/>
            <person name="Wang P."/>
            <person name="Xu J."/>
            <person name="Bruns T."/>
            <person name="Baldrian P."/>
            <person name="Vilgalys R."/>
            <person name="Henrissat B."/>
            <person name="Grigoriev I.V."/>
            <person name="Hibbett D."/>
            <person name="Nagy L.G."/>
            <person name="Martin F.M."/>
        </authorList>
    </citation>
    <scope>NUCLEOTIDE SEQUENCE</scope>
    <source>
        <strain evidence="2">BED1</strain>
    </source>
</reference>
<feature type="compositionally biased region" description="Basic and acidic residues" evidence="1">
    <location>
        <begin position="18"/>
        <end position="28"/>
    </location>
</feature>
<dbReference type="EMBL" id="WHUW01000008">
    <property type="protein sequence ID" value="KAF8443076.1"/>
    <property type="molecule type" value="Genomic_DNA"/>
</dbReference>
<proteinExistence type="predicted"/>
<gene>
    <name evidence="2" type="ORF">L210DRAFT_3156917</name>
</gene>
<evidence type="ECO:0000256" key="1">
    <source>
        <dbReference type="SAM" id="MobiDB-lite"/>
    </source>
</evidence>
<feature type="region of interest" description="Disordered" evidence="1">
    <location>
        <begin position="1"/>
        <end position="47"/>
    </location>
</feature>
<sequence>MNVPEDDDMRVAKHRPSKFPEVEEELQRKQRGASRSPTRDSRPALDGSKISSIAITSVKGFGSVLTSPSVQRAAWAPLISAKVATRASSLLSTLHLSPGPRRSLDAARPPQRMAMMTWSLKTIRISILPRTISPWQDPPALRRCHLLPTIPFRPYGPCKSPCLRTTPRSHLIRRLHTTTCFLISRSHPKKTSLTLPSPMYTRVLSNFRPSSISNRSRKSPCPRMETPPRHIPMQSLYTNRLLQSRVEIPFPTSRRQKMLSIKGMLAQIKYALFQAASGIPFVRERR</sequence>
<dbReference type="Proteomes" id="UP001194468">
    <property type="component" value="Unassembled WGS sequence"/>
</dbReference>
<evidence type="ECO:0000313" key="2">
    <source>
        <dbReference type="EMBL" id="KAF8443076.1"/>
    </source>
</evidence>
<comment type="caution">
    <text evidence="2">The sequence shown here is derived from an EMBL/GenBank/DDBJ whole genome shotgun (WGS) entry which is preliminary data.</text>
</comment>
<keyword evidence="3" id="KW-1185">Reference proteome</keyword>
<organism evidence="2 3">
    <name type="scientific">Boletus edulis BED1</name>
    <dbReference type="NCBI Taxonomy" id="1328754"/>
    <lineage>
        <taxon>Eukaryota</taxon>
        <taxon>Fungi</taxon>
        <taxon>Dikarya</taxon>
        <taxon>Basidiomycota</taxon>
        <taxon>Agaricomycotina</taxon>
        <taxon>Agaricomycetes</taxon>
        <taxon>Agaricomycetidae</taxon>
        <taxon>Boletales</taxon>
        <taxon>Boletineae</taxon>
        <taxon>Boletaceae</taxon>
        <taxon>Boletoideae</taxon>
        <taxon>Boletus</taxon>
    </lineage>
</organism>
<name>A0AAD4BXZ2_BOLED</name>
<dbReference type="AlphaFoldDB" id="A0AAD4BXZ2"/>
<reference evidence="2" key="2">
    <citation type="journal article" date="2020" name="Nat. Commun.">
        <title>Large-scale genome sequencing of mycorrhizal fungi provides insights into the early evolution of symbiotic traits.</title>
        <authorList>
            <person name="Miyauchi S."/>
            <person name="Kiss E."/>
            <person name="Kuo A."/>
            <person name="Drula E."/>
            <person name="Kohler A."/>
            <person name="Sanchez-Garcia M."/>
            <person name="Morin E."/>
            <person name="Andreopoulos B."/>
            <person name="Barry K.W."/>
            <person name="Bonito G."/>
            <person name="Buee M."/>
            <person name="Carver A."/>
            <person name="Chen C."/>
            <person name="Cichocki N."/>
            <person name="Clum A."/>
            <person name="Culley D."/>
            <person name="Crous P.W."/>
            <person name="Fauchery L."/>
            <person name="Girlanda M."/>
            <person name="Hayes R.D."/>
            <person name="Keri Z."/>
            <person name="LaButti K."/>
            <person name="Lipzen A."/>
            <person name="Lombard V."/>
            <person name="Magnuson J."/>
            <person name="Maillard F."/>
            <person name="Murat C."/>
            <person name="Nolan M."/>
            <person name="Ohm R.A."/>
            <person name="Pangilinan J."/>
            <person name="Pereira M.F."/>
            <person name="Perotto S."/>
            <person name="Peter M."/>
            <person name="Pfister S."/>
            <person name="Riley R."/>
            <person name="Sitrit Y."/>
            <person name="Stielow J.B."/>
            <person name="Szollosi G."/>
            <person name="Zifcakova L."/>
            <person name="Stursova M."/>
            <person name="Spatafora J.W."/>
            <person name="Tedersoo L."/>
            <person name="Vaario L.M."/>
            <person name="Yamada A."/>
            <person name="Yan M."/>
            <person name="Wang P."/>
            <person name="Xu J."/>
            <person name="Bruns T."/>
            <person name="Baldrian P."/>
            <person name="Vilgalys R."/>
            <person name="Dunand C."/>
            <person name="Henrissat B."/>
            <person name="Grigoriev I.V."/>
            <person name="Hibbett D."/>
            <person name="Nagy L.G."/>
            <person name="Martin F.M."/>
        </authorList>
    </citation>
    <scope>NUCLEOTIDE SEQUENCE</scope>
    <source>
        <strain evidence="2">BED1</strain>
    </source>
</reference>
<protein>
    <submittedName>
        <fullName evidence="2">Uncharacterized protein</fullName>
    </submittedName>
</protein>
<feature type="region of interest" description="Disordered" evidence="1">
    <location>
        <begin position="211"/>
        <end position="230"/>
    </location>
</feature>
<evidence type="ECO:0000313" key="3">
    <source>
        <dbReference type="Proteomes" id="UP001194468"/>
    </source>
</evidence>